<accession>A0A1A9KCI4</accession>
<gene>
    <name evidence="1" type="ORF">A9C11_15050</name>
    <name evidence="2" type="ORF">P3W55_04365</name>
</gene>
<dbReference type="Proteomes" id="UP001220662">
    <property type="component" value="Unassembled WGS sequence"/>
</dbReference>
<evidence type="ECO:0000313" key="2">
    <source>
        <dbReference type="EMBL" id="MDF3840938.1"/>
    </source>
</evidence>
<evidence type="ECO:0000313" key="1">
    <source>
        <dbReference type="EMBL" id="ANI15218.1"/>
    </source>
</evidence>
<organism evidence="1 3">
    <name type="scientific">Pseudomonas citronellolis</name>
    <dbReference type="NCBI Taxonomy" id="53408"/>
    <lineage>
        <taxon>Bacteria</taxon>
        <taxon>Pseudomonadati</taxon>
        <taxon>Pseudomonadota</taxon>
        <taxon>Gammaproteobacteria</taxon>
        <taxon>Pseudomonadales</taxon>
        <taxon>Pseudomonadaceae</taxon>
        <taxon>Pseudomonas</taxon>
    </lineage>
</organism>
<reference evidence="2" key="2">
    <citation type="submission" date="2023-03" db="EMBL/GenBank/DDBJ databases">
        <title>Draft assemblies of triclosan tolerant bacteria isolated from returned activated sludge.</title>
        <authorList>
            <person name="Van Hamelsveld S."/>
        </authorList>
    </citation>
    <scope>NUCLEOTIDE SEQUENCE</scope>
    <source>
        <strain evidence="2">GW210015_S63</strain>
    </source>
</reference>
<dbReference type="AlphaFoldDB" id="A0A1A9KCI4"/>
<dbReference type="EMBL" id="JARJLR010000090">
    <property type="protein sequence ID" value="MDF3840938.1"/>
    <property type="molecule type" value="Genomic_DNA"/>
</dbReference>
<evidence type="ECO:0000313" key="3">
    <source>
        <dbReference type="Proteomes" id="UP000077748"/>
    </source>
</evidence>
<sequence>MPYIQRDAEGRLIRVESAAFAGMSGSLADDDEEVHAWREAEYSLRQLQRSDLEMIRVLEDLISVLMAKGVIRITDLPEAARSKLLSRTQAREALGGLHRLIDEEEDGGLI</sequence>
<dbReference type="Proteomes" id="UP000077748">
    <property type="component" value="Chromosome"/>
</dbReference>
<dbReference type="EMBL" id="CP015878">
    <property type="protein sequence ID" value="ANI15218.1"/>
    <property type="molecule type" value="Genomic_DNA"/>
</dbReference>
<reference evidence="1 3" key="1">
    <citation type="submission" date="2016-05" db="EMBL/GenBank/DDBJ databases">
        <title>Genome Sequence of Pseudomonas citronellolis Strain SJTE-3, an Estrogens and Persistent Organic Pollutants degradation strain.</title>
        <authorList>
            <person name="Liang R."/>
        </authorList>
    </citation>
    <scope>NUCLEOTIDE SEQUENCE [LARGE SCALE GENOMIC DNA]</scope>
    <source>
        <strain evidence="1 3">SJTE-3</strain>
    </source>
</reference>
<dbReference type="RefSeq" id="WP_009622277.1">
    <property type="nucleotide sequence ID" value="NZ_BDGS01000001.1"/>
</dbReference>
<proteinExistence type="predicted"/>
<protein>
    <submittedName>
        <fullName evidence="1">Tryptophan synthase subunit beta</fullName>
    </submittedName>
</protein>
<name>A0A1A9KCI4_9PSED</name>